<dbReference type="RefSeq" id="WP_279527337.1">
    <property type="nucleotide sequence ID" value="NZ_CP122312.1"/>
</dbReference>
<feature type="transmembrane region" description="Helical" evidence="6">
    <location>
        <begin position="172"/>
        <end position="189"/>
    </location>
</feature>
<feature type="transmembrane region" description="Helical" evidence="6">
    <location>
        <begin position="85"/>
        <end position="103"/>
    </location>
</feature>
<keyword evidence="2" id="KW-1003">Cell membrane</keyword>
<dbReference type="AlphaFoldDB" id="A0ABD5Z6E6"/>
<evidence type="ECO:0000256" key="4">
    <source>
        <dbReference type="ARBA" id="ARBA00022989"/>
    </source>
</evidence>
<accession>A0ABD5Z6E6</accession>
<evidence type="ECO:0000256" key="1">
    <source>
        <dbReference type="ARBA" id="ARBA00004651"/>
    </source>
</evidence>
<comment type="subcellular location">
    <subcellularLocation>
        <location evidence="1">Cell membrane</location>
        <topology evidence="1">Multi-pass membrane protein</topology>
    </subcellularLocation>
</comment>
<keyword evidence="5 6" id="KW-0472">Membrane</keyword>
<proteinExistence type="predicted"/>
<evidence type="ECO:0000256" key="5">
    <source>
        <dbReference type="ARBA" id="ARBA00023136"/>
    </source>
</evidence>
<keyword evidence="3 6" id="KW-0812">Transmembrane</keyword>
<dbReference type="InterPro" id="IPR020846">
    <property type="entry name" value="MFS_dom"/>
</dbReference>
<evidence type="ECO:0000256" key="3">
    <source>
        <dbReference type="ARBA" id="ARBA00022692"/>
    </source>
</evidence>
<evidence type="ECO:0000313" key="9">
    <source>
        <dbReference type="Proteomes" id="UP001596447"/>
    </source>
</evidence>
<gene>
    <name evidence="8" type="ORF">ACFQJ9_14235</name>
</gene>
<feature type="transmembrane region" description="Helical" evidence="6">
    <location>
        <begin position="371"/>
        <end position="393"/>
    </location>
</feature>
<feature type="transmembrane region" description="Helical" evidence="6">
    <location>
        <begin position="109"/>
        <end position="131"/>
    </location>
</feature>
<evidence type="ECO:0000313" key="8">
    <source>
        <dbReference type="EMBL" id="MFC7200560.1"/>
    </source>
</evidence>
<reference evidence="8 9" key="1">
    <citation type="journal article" date="2019" name="Int. J. Syst. Evol. Microbiol.">
        <title>The Global Catalogue of Microorganisms (GCM) 10K type strain sequencing project: providing services to taxonomists for standard genome sequencing and annotation.</title>
        <authorList>
            <consortium name="The Broad Institute Genomics Platform"/>
            <consortium name="The Broad Institute Genome Sequencing Center for Infectious Disease"/>
            <person name="Wu L."/>
            <person name="Ma J."/>
        </authorList>
    </citation>
    <scope>NUCLEOTIDE SEQUENCE [LARGE SCALE GENOMIC DNA]</scope>
    <source>
        <strain evidence="8 9">XZGYJ-43</strain>
    </source>
</reference>
<organism evidence="8 9">
    <name type="scientific">Halospeciosus flavus</name>
    <dbReference type="NCBI Taxonomy" id="3032283"/>
    <lineage>
        <taxon>Archaea</taxon>
        <taxon>Methanobacteriati</taxon>
        <taxon>Methanobacteriota</taxon>
        <taxon>Stenosarchaea group</taxon>
        <taxon>Halobacteria</taxon>
        <taxon>Halobacteriales</taxon>
        <taxon>Halobacteriaceae</taxon>
        <taxon>Halospeciosus</taxon>
    </lineage>
</organism>
<keyword evidence="9" id="KW-1185">Reference proteome</keyword>
<feature type="transmembrane region" description="Helical" evidence="6">
    <location>
        <begin position="215"/>
        <end position="240"/>
    </location>
</feature>
<evidence type="ECO:0000256" key="2">
    <source>
        <dbReference type="ARBA" id="ARBA00022475"/>
    </source>
</evidence>
<dbReference type="SUPFAM" id="SSF103473">
    <property type="entry name" value="MFS general substrate transporter"/>
    <property type="match status" value="1"/>
</dbReference>
<dbReference type="Gene3D" id="1.20.1250.20">
    <property type="entry name" value="MFS general substrate transporter like domains"/>
    <property type="match status" value="2"/>
</dbReference>
<feature type="domain" description="Major facilitator superfamily (MFS) profile" evidence="7">
    <location>
        <begin position="15"/>
        <end position="395"/>
    </location>
</feature>
<dbReference type="PANTHER" id="PTHR43124">
    <property type="entry name" value="PURINE EFFLUX PUMP PBUE"/>
    <property type="match status" value="1"/>
</dbReference>
<dbReference type="GO" id="GO:0005886">
    <property type="term" value="C:plasma membrane"/>
    <property type="evidence" value="ECO:0007669"/>
    <property type="project" value="UniProtKB-SubCell"/>
</dbReference>
<feature type="transmembrane region" description="Helical" evidence="6">
    <location>
        <begin position="252"/>
        <end position="272"/>
    </location>
</feature>
<dbReference type="InterPro" id="IPR036259">
    <property type="entry name" value="MFS_trans_sf"/>
</dbReference>
<feature type="transmembrane region" description="Helical" evidence="6">
    <location>
        <begin position="343"/>
        <end position="365"/>
    </location>
</feature>
<dbReference type="InterPro" id="IPR011701">
    <property type="entry name" value="MFS"/>
</dbReference>
<dbReference type="Proteomes" id="UP001596447">
    <property type="component" value="Unassembled WGS sequence"/>
</dbReference>
<keyword evidence="4 6" id="KW-1133">Transmembrane helix</keyword>
<evidence type="ECO:0000256" key="6">
    <source>
        <dbReference type="SAM" id="Phobius"/>
    </source>
</evidence>
<sequence length="403" mass="42348">MSSAANAPRSDDARIRVFGSLCGLVFLVNFGRVTFAPLIGADVFTTAFDASAATAGFIATAAWLGSAAPRLPAGYLLTRFPRERVVLGTGLFLALAAFLMAQANSVNTVLVGAFLVGIASGVYFIAANPLVSELFPDRVGRVLGIHGTASQLAAVVAPLLVVAVLAQASWRLVFYGLGTAAIVSALAFFHTSKRAEMPQAGAADRHLLRAARNQWPIVLTGVVIMGLTGFVWQGVFNFYVKYLTATKGVDGATAQTLLTVVFAAGVPAFWYAGKLADRLPTLRLLLTILGAFAVCLFSLTLSSGFLPIVAVSVATGFVIHSLFPTMDTFLLGSLPDEDRGSAYAVYSGSMMVMQANGSAAVGWFVDAGFAYNTIFQTLAGGLAVLVTLLYVAYRLGWLPHAAR</sequence>
<dbReference type="EMBL" id="JBHTAR010000011">
    <property type="protein sequence ID" value="MFC7200560.1"/>
    <property type="molecule type" value="Genomic_DNA"/>
</dbReference>
<name>A0ABD5Z6E6_9EURY</name>
<dbReference type="Pfam" id="PF07690">
    <property type="entry name" value="MFS_1"/>
    <property type="match status" value="1"/>
</dbReference>
<feature type="transmembrane region" description="Helical" evidence="6">
    <location>
        <begin position="46"/>
        <end position="64"/>
    </location>
</feature>
<evidence type="ECO:0000259" key="7">
    <source>
        <dbReference type="PROSITE" id="PS50850"/>
    </source>
</evidence>
<dbReference type="PANTHER" id="PTHR43124:SF3">
    <property type="entry name" value="CHLORAMPHENICOL EFFLUX PUMP RV0191"/>
    <property type="match status" value="1"/>
</dbReference>
<protein>
    <submittedName>
        <fullName evidence="8">MFS transporter</fullName>
    </submittedName>
</protein>
<dbReference type="PROSITE" id="PS50850">
    <property type="entry name" value="MFS"/>
    <property type="match status" value="1"/>
</dbReference>
<feature type="transmembrane region" description="Helical" evidence="6">
    <location>
        <begin position="21"/>
        <end position="40"/>
    </location>
</feature>
<feature type="transmembrane region" description="Helical" evidence="6">
    <location>
        <begin position="143"/>
        <end position="166"/>
    </location>
</feature>
<feature type="transmembrane region" description="Helical" evidence="6">
    <location>
        <begin position="308"/>
        <end position="331"/>
    </location>
</feature>
<comment type="caution">
    <text evidence="8">The sequence shown here is derived from an EMBL/GenBank/DDBJ whole genome shotgun (WGS) entry which is preliminary data.</text>
</comment>
<dbReference type="InterPro" id="IPR050189">
    <property type="entry name" value="MFS_Efflux_Transporters"/>
</dbReference>
<feature type="transmembrane region" description="Helical" evidence="6">
    <location>
        <begin position="284"/>
        <end position="302"/>
    </location>
</feature>